<dbReference type="GO" id="GO:0015074">
    <property type="term" value="P:DNA integration"/>
    <property type="evidence" value="ECO:0007669"/>
    <property type="project" value="UniProtKB-KW"/>
</dbReference>
<evidence type="ECO:0000313" key="13">
    <source>
        <dbReference type="EMBL" id="DAF53036.1"/>
    </source>
</evidence>
<feature type="region of interest" description="Disordered" evidence="10">
    <location>
        <begin position="20"/>
        <end position="40"/>
    </location>
</feature>
<dbReference type="InterPro" id="IPR044068">
    <property type="entry name" value="CB"/>
</dbReference>
<evidence type="ECO:0000256" key="6">
    <source>
        <dbReference type="ARBA" id="ARBA00023125"/>
    </source>
</evidence>
<evidence type="ECO:0000256" key="9">
    <source>
        <dbReference type="PROSITE-ProRule" id="PRU01248"/>
    </source>
</evidence>
<keyword evidence="5" id="KW-0229">DNA integration</keyword>
<dbReference type="EMBL" id="BK032646">
    <property type="protein sequence ID" value="DAF53036.1"/>
    <property type="molecule type" value="Genomic_DNA"/>
</dbReference>
<keyword evidence="6 9" id="KW-0238">DNA-binding</keyword>
<keyword evidence="8" id="KW-1179">Viral genome integration</keyword>
<dbReference type="GO" id="GO:0075713">
    <property type="term" value="P:establishment of integrated proviral latency"/>
    <property type="evidence" value="ECO:0007669"/>
    <property type="project" value="UniProtKB-KW"/>
</dbReference>
<dbReference type="InterPro" id="IPR050090">
    <property type="entry name" value="Tyrosine_recombinase_XerCD"/>
</dbReference>
<accession>A0A8S5SPR5</accession>
<keyword evidence="8" id="KW-1160">Virus entry into host cell</keyword>
<evidence type="ECO:0000256" key="8">
    <source>
        <dbReference type="ARBA" id="ARBA00023195"/>
    </source>
</evidence>
<evidence type="ECO:0000256" key="3">
    <source>
        <dbReference type="ARBA" id="ARBA00022679"/>
    </source>
</evidence>
<dbReference type="InterPro" id="IPR004107">
    <property type="entry name" value="Integrase_SAM-like_N"/>
</dbReference>
<dbReference type="GO" id="GO:0003677">
    <property type="term" value="F:DNA binding"/>
    <property type="evidence" value="ECO:0007669"/>
    <property type="project" value="UniProtKB-UniRule"/>
</dbReference>
<evidence type="ECO:0000256" key="2">
    <source>
        <dbReference type="ARBA" id="ARBA00016082"/>
    </source>
</evidence>
<dbReference type="GO" id="GO:0016787">
    <property type="term" value="F:hydrolase activity"/>
    <property type="evidence" value="ECO:0007669"/>
    <property type="project" value="UniProtKB-KW"/>
</dbReference>
<evidence type="ECO:0000256" key="10">
    <source>
        <dbReference type="SAM" id="MobiDB-lite"/>
    </source>
</evidence>
<feature type="domain" description="Core-binding (CB)" evidence="12">
    <location>
        <begin position="88"/>
        <end position="167"/>
    </location>
</feature>
<dbReference type="GO" id="GO:0044826">
    <property type="term" value="P:viral genome integration into host DNA"/>
    <property type="evidence" value="ECO:0007669"/>
    <property type="project" value="UniProtKB-KW"/>
</dbReference>
<proteinExistence type="inferred from homology"/>
<dbReference type="PROSITE" id="PS51900">
    <property type="entry name" value="CB"/>
    <property type="match status" value="1"/>
</dbReference>
<organism evidence="13">
    <name type="scientific">Siphoviridae sp. ctJyX12</name>
    <dbReference type="NCBI Taxonomy" id="2827840"/>
    <lineage>
        <taxon>Viruses</taxon>
        <taxon>Duplodnaviria</taxon>
        <taxon>Heunggongvirae</taxon>
        <taxon>Uroviricota</taxon>
        <taxon>Caudoviricetes</taxon>
    </lineage>
</organism>
<dbReference type="Gene3D" id="1.10.150.130">
    <property type="match status" value="1"/>
</dbReference>
<dbReference type="GO" id="GO:0006310">
    <property type="term" value="P:DNA recombination"/>
    <property type="evidence" value="ECO:0007669"/>
    <property type="project" value="UniProtKB-KW"/>
</dbReference>
<evidence type="ECO:0000256" key="7">
    <source>
        <dbReference type="ARBA" id="ARBA00023172"/>
    </source>
</evidence>
<keyword evidence="4" id="KW-0378">Hydrolase</keyword>
<evidence type="ECO:0000256" key="1">
    <source>
        <dbReference type="ARBA" id="ARBA00008857"/>
    </source>
</evidence>
<comment type="similarity">
    <text evidence="1">Belongs to the 'phage' integrase family.</text>
</comment>
<evidence type="ECO:0000256" key="5">
    <source>
        <dbReference type="ARBA" id="ARBA00022908"/>
    </source>
</evidence>
<evidence type="ECO:0000259" key="11">
    <source>
        <dbReference type="PROSITE" id="PS51898"/>
    </source>
</evidence>
<name>A0A8S5SPR5_9CAUD</name>
<dbReference type="InterPro" id="IPR013762">
    <property type="entry name" value="Integrase-like_cat_sf"/>
</dbReference>
<dbReference type="Pfam" id="PF00589">
    <property type="entry name" value="Phage_integrase"/>
    <property type="match status" value="1"/>
</dbReference>
<dbReference type="PANTHER" id="PTHR30349">
    <property type="entry name" value="PHAGE INTEGRASE-RELATED"/>
    <property type="match status" value="1"/>
</dbReference>
<dbReference type="InterPro" id="IPR002104">
    <property type="entry name" value="Integrase_catalytic"/>
</dbReference>
<dbReference type="InterPro" id="IPR011010">
    <property type="entry name" value="DNA_brk_join_enz"/>
</dbReference>
<dbReference type="PANTHER" id="PTHR30349:SF64">
    <property type="entry name" value="PROPHAGE INTEGRASE INTD-RELATED"/>
    <property type="match status" value="1"/>
</dbReference>
<keyword evidence="7" id="KW-0233">DNA recombination</keyword>
<protein>
    <recommendedName>
        <fullName evidence="2">Integrase</fullName>
    </recommendedName>
</protein>
<dbReference type="GO" id="GO:0016740">
    <property type="term" value="F:transferase activity"/>
    <property type="evidence" value="ECO:0007669"/>
    <property type="project" value="UniProtKB-KW"/>
</dbReference>
<evidence type="ECO:0000259" key="12">
    <source>
        <dbReference type="PROSITE" id="PS51900"/>
    </source>
</evidence>
<reference evidence="13" key="1">
    <citation type="journal article" date="2021" name="Proc. Natl. Acad. Sci. U.S.A.">
        <title>A Catalog of Tens of Thousands of Viruses from Human Metagenomes Reveals Hidden Associations with Chronic Diseases.</title>
        <authorList>
            <person name="Tisza M.J."/>
            <person name="Buck C.B."/>
        </authorList>
    </citation>
    <scope>NUCLEOTIDE SEQUENCE</scope>
    <source>
        <strain evidence="13">CtJyX12</strain>
    </source>
</reference>
<dbReference type="PROSITE" id="PS51898">
    <property type="entry name" value="TYR_RECOMBINASE"/>
    <property type="match status" value="1"/>
</dbReference>
<dbReference type="Pfam" id="PF14659">
    <property type="entry name" value="Phage_int_SAM_3"/>
    <property type="match status" value="1"/>
</dbReference>
<keyword evidence="3" id="KW-0808">Transferase</keyword>
<dbReference type="Gene3D" id="1.10.443.10">
    <property type="entry name" value="Intergrase catalytic core"/>
    <property type="match status" value="1"/>
</dbReference>
<sequence>MGRQSFGTIDKRGTASRPRYRARFDDPTYTGPGRAPRISAPHTFPTKREAEIWLAAQWSVIAAGTWEHPDVIAARDAEQARQQSLRGLTVAEWADVWIADLERTAAAGTLRKRRSDLRRHILPYLGDAELTALTPASLAQWWADLAATPGARKNAYETLRALLNAAATDDRTLLTASPLHIKGGAREARVISKFLYTPEQIAALADEMPAQYRALVILLSDAGLRINEALALTRSSLVERADGGMSVRVEASLHRVGRHLEAGPTKTAAGVRTVALMAATATTMRAHLRHHVDEGASAILFPAPSGSGYARDTALTRILVAAQVRVGIEIPDGQTGGWHALRHYSATRYGQAGATTRALMTRYGWSDPDMAARYQRSDEAYELEMIARMEARAASVQ</sequence>
<dbReference type="SUPFAM" id="SSF56349">
    <property type="entry name" value="DNA breaking-rejoining enzymes"/>
    <property type="match status" value="1"/>
</dbReference>
<feature type="domain" description="Tyr recombinase" evidence="11">
    <location>
        <begin position="190"/>
        <end position="387"/>
    </location>
</feature>
<evidence type="ECO:0000256" key="4">
    <source>
        <dbReference type="ARBA" id="ARBA00022801"/>
    </source>
</evidence>
<dbReference type="InterPro" id="IPR010998">
    <property type="entry name" value="Integrase_recombinase_N"/>
</dbReference>